<evidence type="ECO:0000313" key="1">
    <source>
        <dbReference type="EMBL" id="CAB3752046.1"/>
    </source>
</evidence>
<sequence length="128" mass="14545">MQVTSQSNHAMRVGTQFKDAGALFNSRISESPDEAFRLEKARLHAEDSTWSGASDRAKVRDVIRLKSHNEVFDSRDDTRVTINGNRATVDINRDGKHWHLTGYSTRDGDADYRPRFGHVGRFDLTHMA</sequence>
<organism evidence="1 2">
    <name type="scientific">Paraburkholderia humisilvae</name>
    <dbReference type="NCBI Taxonomy" id="627669"/>
    <lineage>
        <taxon>Bacteria</taxon>
        <taxon>Pseudomonadati</taxon>
        <taxon>Pseudomonadota</taxon>
        <taxon>Betaproteobacteria</taxon>
        <taxon>Burkholderiales</taxon>
        <taxon>Burkholderiaceae</taxon>
        <taxon>Paraburkholderia</taxon>
    </lineage>
</organism>
<dbReference type="Proteomes" id="UP000494363">
    <property type="component" value="Unassembled WGS sequence"/>
</dbReference>
<keyword evidence="2" id="KW-1185">Reference proteome</keyword>
<dbReference type="AlphaFoldDB" id="A0A6J5DGN8"/>
<dbReference type="EMBL" id="CADIKH010000006">
    <property type="protein sequence ID" value="CAB3752046.1"/>
    <property type="molecule type" value="Genomic_DNA"/>
</dbReference>
<reference evidence="1 2" key="1">
    <citation type="submission" date="2020-04" db="EMBL/GenBank/DDBJ databases">
        <authorList>
            <person name="De Canck E."/>
        </authorList>
    </citation>
    <scope>NUCLEOTIDE SEQUENCE [LARGE SCALE GENOMIC DNA]</scope>
    <source>
        <strain evidence="1 2">LMG 29542</strain>
    </source>
</reference>
<gene>
    <name evidence="1" type="ORF">LMG29542_01661</name>
</gene>
<evidence type="ECO:0000313" key="2">
    <source>
        <dbReference type="Proteomes" id="UP000494363"/>
    </source>
</evidence>
<proteinExistence type="predicted"/>
<accession>A0A6J5DGN8</accession>
<name>A0A6J5DGN8_9BURK</name>
<protein>
    <submittedName>
        <fullName evidence="1">Uncharacterized protein</fullName>
    </submittedName>
</protein>